<comment type="caution">
    <text evidence="4">The sequence shown here is derived from an EMBL/GenBank/DDBJ whole genome shotgun (WGS) entry which is preliminary data.</text>
</comment>
<keyword evidence="3" id="KW-1133">Transmembrane helix</keyword>
<organism evidence="4 5">
    <name type="scientific">Paraconexibacter algicola</name>
    <dbReference type="NCBI Taxonomy" id="2133960"/>
    <lineage>
        <taxon>Bacteria</taxon>
        <taxon>Bacillati</taxon>
        <taxon>Actinomycetota</taxon>
        <taxon>Thermoleophilia</taxon>
        <taxon>Solirubrobacterales</taxon>
        <taxon>Paraconexibacteraceae</taxon>
        <taxon>Paraconexibacter</taxon>
    </lineage>
</organism>
<dbReference type="EMBL" id="PYYB01000001">
    <property type="protein sequence ID" value="PTL59133.1"/>
    <property type="molecule type" value="Genomic_DNA"/>
</dbReference>
<accession>A0A2T4UIR6</accession>
<feature type="region of interest" description="Disordered" evidence="2">
    <location>
        <begin position="1"/>
        <end position="32"/>
    </location>
</feature>
<keyword evidence="3" id="KW-0812">Transmembrane</keyword>
<dbReference type="Proteomes" id="UP000240739">
    <property type="component" value="Unassembled WGS sequence"/>
</dbReference>
<evidence type="ECO:0000256" key="3">
    <source>
        <dbReference type="SAM" id="Phobius"/>
    </source>
</evidence>
<name>A0A2T4UIR6_9ACTN</name>
<evidence type="ECO:0000256" key="1">
    <source>
        <dbReference type="SAM" id="Coils"/>
    </source>
</evidence>
<keyword evidence="5" id="KW-1185">Reference proteome</keyword>
<feature type="transmembrane region" description="Helical" evidence="3">
    <location>
        <begin position="68"/>
        <end position="90"/>
    </location>
</feature>
<dbReference type="AlphaFoldDB" id="A0A2T4UIR6"/>
<keyword evidence="1" id="KW-0175">Coiled coil</keyword>
<sequence length="131" mass="13851">MARKAKKGQDEEASGAAAGPDTSGGLRLTDHPRARRTIATAKGWGGLAGFGLGLLLATRAGLPTSDAILRAIMVGAVAYLLVWAVAVVVWKQIARAEIEEMRRILVAAAEQAEAEVARRRAELEAKEARHA</sequence>
<feature type="transmembrane region" description="Helical" evidence="3">
    <location>
        <begin position="43"/>
        <end position="62"/>
    </location>
</feature>
<reference evidence="4 5" key="1">
    <citation type="submission" date="2018-03" db="EMBL/GenBank/DDBJ databases">
        <title>Aquarubrobacter algicola gen. nov., sp. nov., a novel actinobacterium isolated from shallow eutrophic lake during the end of cyanobacterial harmful algal blooms.</title>
        <authorList>
            <person name="Chun S.J."/>
        </authorList>
    </citation>
    <scope>NUCLEOTIDE SEQUENCE [LARGE SCALE GENOMIC DNA]</scope>
    <source>
        <strain evidence="4 5">Seoho-28</strain>
    </source>
</reference>
<gene>
    <name evidence="4" type="ORF">C7Y72_05450</name>
</gene>
<evidence type="ECO:0000313" key="4">
    <source>
        <dbReference type="EMBL" id="PTL59133.1"/>
    </source>
</evidence>
<protein>
    <submittedName>
        <fullName evidence="4">Uncharacterized protein</fullName>
    </submittedName>
</protein>
<evidence type="ECO:0000313" key="5">
    <source>
        <dbReference type="Proteomes" id="UP000240739"/>
    </source>
</evidence>
<proteinExistence type="predicted"/>
<dbReference type="RefSeq" id="WP_107567569.1">
    <property type="nucleotide sequence ID" value="NZ_PYYB01000001.1"/>
</dbReference>
<feature type="coiled-coil region" evidence="1">
    <location>
        <begin position="91"/>
        <end position="131"/>
    </location>
</feature>
<keyword evidence="3" id="KW-0472">Membrane</keyword>
<evidence type="ECO:0000256" key="2">
    <source>
        <dbReference type="SAM" id="MobiDB-lite"/>
    </source>
</evidence>